<sequence length="51" mass="5730">EATILAGVVNDSTKQELGRLTEKRSNNTQLLNSMTSRRNFYSVKFAITIVL</sequence>
<name>A0AAN8XCC8_HALRR</name>
<proteinExistence type="predicted"/>
<reference evidence="1 2" key="1">
    <citation type="submission" date="2023-11" db="EMBL/GenBank/DDBJ databases">
        <title>Halocaridina rubra genome assembly.</title>
        <authorList>
            <person name="Smith C."/>
        </authorList>
    </citation>
    <scope>NUCLEOTIDE SEQUENCE [LARGE SCALE GENOMIC DNA]</scope>
    <source>
        <strain evidence="1">EP-1</strain>
        <tissue evidence="1">Whole</tissue>
    </source>
</reference>
<dbReference type="Proteomes" id="UP001381693">
    <property type="component" value="Unassembled WGS sequence"/>
</dbReference>
<keyword evidence="2" id="KW-1185">Reference proteome</keyword>
<evidence type="ECO:0000313" key="2">
    <source>
        <dbReference type="Proteomes" id="UP001381693"/>
    </source>
</evidence>
<accession>A0AAN8XCC8</accession>
<feature type="non-terminal residue" evidence="1">
    <location>
        <position position="1"/>
    </location>
</feature>
<evidence type="ECO:0000313" key="1">
    <source>
        <dbReference type="EMBL" id="KAK7081507.1"/>
    </source>
</evidence>
<protein>
    <submittedName>
        <fullName evidence="1">Uncharacterized protein</fullName>
    </submittedName>
</protein>
<comment type="caution">
    <text evidence="1">The sequence shown here is derived from an EMBL/GenBank/DDBJ whole genome shotgun (WGS) entry which is preliminary data.</text>
</comment>
<gene>
    <name evidence="1" type="ORF">SK128_013693</name>
</gene>
<dbReference type="AlphaFoldDB" id="A0AAN8XCC8"/>
<dbReference type="EMBL" id="JAXCGZ010004762">
    <property type="protein sequence ID" value="KAK7081507.1"/>
    <property type="molecule type" value="Genomic_DNA"/>
</dbReference>
<organism evidence="1 2">
    <name type="scientific">Halocaridina rubra</name>
    <name type="common">Hawaiian red shrimp</name>
    <dbReference type="NCBI Taxonomy" id="373956"/>
    <lineage>
        <taxon>Eukaryota</taxon>
        <taxon>Metazoa</taxon>
        <taxon>Ecdysozoa</taxon>
        <taxon>Arthropoda</taxon>
        <taxon>Crustacea</taxon>
        <taxon>Multicrustacea</taxon>
        <taxon>Malacostraca</taxon>
        <taxon>Eumalacostraca</taxon>
        <taxon>Eucarida</taxon>
        <taxon>Decapoda</taxon>
        <taxon>Pleocyemata</taxon>
        <taxon>Caridea</taxon>
        <taxon>Atyoidea</taxon>
        <taxon>Atyidae</taxon>
        <taxon>Halocaridina</taxon>
    </lineage>
</organism>